<dbReference type="Pfam" id="PF05139">
    <property type="entry name" value="Erythro_esteras"/>
    <property type="match status" value="1"/>
</dbReference>
<dbReference type="RefSeq" id="WP_099480331.1">
    <property type="nucleotide sequence ID" value="NZ_CP016809.1"/>
</dbReference>
<dbReference type="Gene3D" id="3.30.1870.10">
    <property type="entry name" value="EreA-like, domain 2"/>
    <property type="match status" value="1"/>
</dbReference>
<evidence type="ECO:0000256" key="1">
    <source>
        <dbReference type="SAM" id="SignalP"/>
    </source>
</evidence>
<dbReference type="KEGG" id="pib:BBD41_29145"/>
<dbReference type="GO" id="GO:0046677">
    <property type="term" value="P:response to antibiotic"/>
    <property type="evidence" value="ECO:0007669"/>
    <property type="project" value="InterPro"/>
</dbReference>
<name>A0A1B2E8V2_9BACL</name>
<dbReference type="SUPFAM" id="SSF159501">
    <property type="entry name" value="EreA/ChaN-like"/>
    <property type="match status" value="1"/>
</dbReference>
<evidence type="ECO:0000313" key="2">
    <source>
        <dbReference type="EMBL" id="ANY76312.1"/>
    </source>
</evidence>
<dbReference type="CDD" id="cd14728">
    <property type="entry name" value="Ere-like"/>
    <property type="match status" value="1"/>
</dbReference>
<dbReference type="EMBL" id="CP016809">
    <property type="protein sequence ID" value="ANY76312.1"/>
    <property type="molecule type" value="Genomic_DNA"/>
</dbReference>
<feature type="chain" id="PRO_5008535616" evidence="1">
    <location>
        <begin position="25"/>
        <end position="481"/>
    </location>
</feature>
<dbReference type="Gene3D" id="3.40.1660.10">
    <property type="entry name" value="EreA-like (biosynthetic domain)"/>
    <property type="match status" value="1"/>
</dbReference>
<dbReference type="InterPro" id="IPR007815">
    <property type="entry name" value="Emycin_Estase"/>
</dbReference>
<dbReference type="Gene3D" id="1.20.1440.30">
    <property type="entry name" value="Biosynthetic Protein domain"/>
    <property type="match status" value="1"/>
</dbReference>
<gene>
    <name evidence="2" type="ORF">BBD41_29145</name>
</gene>
<sequence length="481" mass="55710">MRRRLYLAWITVILILLTACSSQPNDLTNKLEKYAVPVKQLTIPDGVQIIGLGEATHNNAEFQSVRLDVFKVLVEKYGVRTLVLEEEFAGSELMNRYLSGEDIELKDVWEDWIPMYHTQEMAALFHWMREYNRSASSEEQLQYWGMDVQRPNLIQPILDKYLKDVDCDLYREFSSINVSVDDLMGLFYLLVGDELDSDRDRALTASMYKRIQHQWSPLLQKDVRLIEQLIHKMNMKADHLISKSSKQLYEIAMQNMLSIYAYYSSINDSLIRDYSKGYGFLHFISHSQNRDTAMKEKVDWIINQANGPILIAGHNGHIAKKIKASGDYFVKIAEDKGISVDNEMLEITYIGEQLKKSYGEAYYTIGTSFNEGVLAADSMIRSDKNPPSLTVRIDNILLNSFMKLPEDAYFLDFDRAKQDKQLKRILTKEMLKMPHIGSLNGVDLNDPNSRNSDDYQFEMNLDEAYDALINFRHANLFTPYR</sequence>
<reference evidence="2" key="1">
    <citation type="submission" date="2016-08" db="EMBL/GenBank/DDBJ databases">
        <title>Complete Genome Seqeunce of Paenibacillus sp. nov. IHBB 9852 from high altitute lake of Indian trans-Himalayas.</title>
        <authorList>
            <person name="Kiran S."/>
            <person name="Swarnkar M.K."/>
            <person name="Rana A."/>
            <person name="Tewari R."/>
            <person name="Gulati A."/>
        </authorList>
    </citation>
    <scope>NUCLEOTIDE SEQUENCE [LARGE SCALE GENOMIC DNA]</scope>
    <source>
        <strain evidence="2">IHBB 9852</strain>
    </source>
</reference>
<dbReference type="PANTHER" id="PTHR31299">
    <property type="entry name" value="ESTERASE, PUTATIVE (AFU_ORTHOLOGUE AFUA_1G05850)-RELATED"/>
    <property type="match status" value="1"/>
</dbReference>
<protein>
    <submittedName>
        <fullName evidence="2">Erythromycin esterase</fullName>
    </submittedName>
</protein>
<proteinExistence type="predicted"/>
<organism evidence="2">
    <name type="scientific">Paenibacillus ihbetae</name>
    <dbReference type="NCBI Taxonomy" id="1870820"/>
    <lineage>
        <taxon>Bacteria</taxon>
        <taxon>Bacillati</taxon>
        <taxon>Bacillota</taxon>
        <taxon>Bacilli</taxon>
        <taxon>Bacillales</taxon>
        <taxon>Paenibacillaceae</taxon>
        <taxon>Paenibacillus</taxon>
    </lineage>
</organism>
<feature type="signal peptide" evidence="1">
    <location>
        <begin position="1"/>
        <end position="24"/>
    </location>
</feature>
<keyword evidence="1" id="KW-0732">Signal</keyword>
<dbReference type="PANTHER" id="PTHR31299:SF0">
    <property type="entry name" value="ESTERASE, PUTATIVE (AFU_ORTHOLOGUE AFUA_1G05850)-RELATED"/>
    <property type="match status" value="1"/>
</dbReference>
<dbReference type="AlphaFoldDB" id="A0A1B2E8V2"/>
<dbReference type="PROSITE" id="PS51257">
    <property type="entry name" value="PROKAR_LIPOPROTEIN"/>
    <property type="match status" value="1"/>
</dbReference>
<accession>A0A1B2E8V2</accession>
<dbReference type="InterPro" id="IPR052036">
    <property type="entry name" value="Hydrolase/PRTase-associated"/>
</dbReference>